<feature type="chain" id="PRO_5043993317" evidence="1">
    <location>
        <begin position="20"/>
        <end position="192"/>
    </location>
</feature>
<dbReference type="AlphaFoldDB" id="A0AAX1N392"/>
<dbReference type="SUPFAM" id="SSF56925">
    <property type="entry name" value="OMPA-like"/>
    <property type="match status" value="1"/>
</dbReference>
<dbReference type="InterPro" id="IPR011250">
    <property type="entry name" value="OMP/PagP_B-barrel"/>
</dbReference>
<dbReference type="Gene3D" id="2.40.160.20">
    <property type="match status" value="1"/>
</dbReference>
<sequence length="192" mass="21437">MKKFIVSLIFALVGYTASAQTEFMITYQMGLPVGETSDYVGAFSGRGMGLEWRHHLTTTPVSFGFSVNWNVLYDKSEDRYVGDGVIADGKQYRTMNIVPILGHAHYYFNKDGILNPYAGVGVGTYYINQRTEFGQWAIVEKNWHFGVAPEVGVIADVSSSLNMLFSVRYNHAFKAGNSIDHSYVGFNIGLVY</sequence>
<organism evidence="2 3">
    <name type="scientific">Flammeovirga yaeyamensis</name>
    <dbReference type="NCBI Taxonomy" id="367791"/>
    <lineage>
        <taxon>Bacteria</taxon>
        <taxon>Pseudomonadati</taxon>
        <taxon>Bacteroidota</taxon>
        <taxon>Cytophagia</taxon>
        <taxon>Cytophagales</taxon>
        <taxon>Flammeovirgaceae</taxon>
        <taxon>Flammeovirga</taxon>
    </lineage>
</organism>
<evidence type="ECO:0000313" key="2">
    <source>
        <dbReference type="EMBL" id="QWG02020.1"/>
    </source>
</evidence>
<accession>A0AAX1N392</accession>
<keyword evidence="3" id="KW-1185">Reference proteome</keyword>
<evidence type="ECO:0000256" key="1">
    <source>
        <dbReference type="SAM" id="SignalP"/>
    </source>
</evidence>
<name>A0AAX1N392_9BACT</name>
<dbReference type="Proteomes" id="UP000678679">
    <property type="component" value="Chromosome 1"/>
</dbReference>
<dbReference type="KEGG" id="fya:KMW28_00090"/>
<dbReference type="EMBL" id="CP076132">
    <property type="protein sequence ID" value="QWG02020.1"/>
    <property type="molecule type" value="Genomic_DNA"/>
</dbReference>
<reference evidence="2 3" key="1">
    <citation type="submission" date="2021-05" db="EMBL/GenBank/DDBJ databases">
        <title>Comparative genomic studies on the polysaccharide-degrading batcterial strains of the Flammeovirga genus.</title>
        <authorList>
            <person name="Zewei F."/>
            <person name="Zheng Z."/>
            <person name="Yu L."/>
            <person name="Ruyue G."/>
            <person name="Yanhong M."/>
            <person name="Yuanyuan C."/>
            <person name="Jingyan G."/>
            <person name="Wenjun H."/>
        </authorList>
    </citation>
    <scope>NUCLEOTIDE SEQUENCE [LARGE SCALE GENOMIC DNA]</scope>
    <source>
        <strain evidence="2 3">NBRC:100898</strain>
    </source>
</reference>
<keyword evidence="1" id="KW-0732">Signal</keyword>
<feature type="signal peptide" evidence="1">
    <location>
        <begin position="1"/>
        <end position="19"/>
    </location>
</feature>
<proteinExistence type="predicted"/>
<dbReference type="RefSeq" id="WP_169665732.1">
    <property type="nucleotide sequence ID" value="NZ_CP076132.1"/>
</dbReference>
<gene>
    <name evidence="2" type="ORF">KMW28_00090</name>
</gene>
<evidence type="ECO:0000313" key="3">
    <source>
        <dbReference type="Proteomes" id="UP000678679"/>
    </source>
</evidence>
<protein>
    <submittedName>
        <fullName evidence="2">Outer membrane beta-barrel protein</fullName>
    </submittedName>
</protein>